<dbReference type="AlphaFoldDB" id="A0A6P7GW11"/>
<name>A0A6P7GW11_DIAVI</name>
<reference evidence="1" key="1">
    <citation type="submission" date="2025-08" db="UniProtKB">
        <authorList>
            <consortium name="RefSeq"/>
        </authorList>
    </citation>
    <scope>IDENTIFICATION</scope>
    <source>
        <tissue evidence="1">Whole insect</tissue>
    </source>
</reference>
<gene>
    <name evidence="1" type="primary">LOC114347160</name>
</gene>
<sequence>MKEKLAVPVCARSSRKIINHLKMSPDVMTPSGVKNIENSLNRSCEVISGDFSAHRPIEYKVFEQEVMASSTPITKYDDVSSASEGEEEKLNNVDVSIHSEDFNESMEEEDLNTTTNYDSIDENVKKTDVEYNQLLKKFVIDNKRYLKEHKLQRLVLVKKISGYEQRRLRAIESLKKVEANMVLANKILTSVLITQPE</sequence>
<protein>
    <submittedName>
        <fullName evidence="1">Uncharacterized protein LOC114347160</fullName>
    </submittedName>
</protein>
<proteinExistence type="predicted"/>
<accession>A0A6P7GW11</accession>
<evidence type="ECO:0000313" key="1">
    <source>
        <dbReference type="RefSeq" id="XP_028153699.1"/>
    </source>
</evidence>
<dbReference type="RefSeq" id="XP_028153699.1">
    <property type="nucleotide sequence ID" value="XM_028297898.1"/>
</dbReference>
<organism evidence="1">
    <name type="scientific">Diabrotica virgifera virgifera</name>
    <name type="common">western corn rootworm</name>
    <dbReference type="NCBI Taxonomy" id="50390"/>
    <lineage>
        <taxon>Eukaryota</taxon>
        <taxon>Metazoa</taxon>
        <taxon>Ecdysozoa</taxon>
        <taxon>Arthropoda</taxon>
        <taxon>Hexapoda</taxon>
        <taxon>Insecta</taxon>
        <taxon>Pterygota</taxon>
        <taxon>Neoptera</taxon>
        <taxon>Endopterygota</taxon>
        <taxon>Coleoptera</taxon>
        <taxon>Polyphaga</taxon>
        <taxon>Cucujiformia</taxon>
        <taxon>Chrysomeloidea</taxon>
        <taxon>Chrysomelidae</taxon>
        <taxon>Galerucinae</taxon>
        <taxon>Diabroticina</taxon>
        <taxon>Diabroticites</taxon>
        <taxon>Diabrotica</taxon>
    </lineage>
</organism>
<dbReference type="InParanoid" id="A0A6P7GW11"/>